<dbReference type="RefSeq" id="WP_059222728.1">
    <property type="nucleotide sequence ID" value="NZ_LMVH01000001.1"/>
</dbReference>
<proteinExistence type="predicted"/>
<comment type="caution">
    <text evidence="1">The sequence shown here is derived from an EMBL/GenBank/DDBJ whole genome shotgun (WGS) entry which is preliminary data.</text>
</comment>
<evidence type="ECO:0008006" key="3">
    <source>
        <dbReference type="Google" id="ProtNLM"/>
    </source>
</evidence>
<evidence type="ECO:0000313" key="1">
    <source>
        <dbReference type="EMBL" id="KUL98983.1"/>
    </source>
</evidence>
<reference evidence="1 2" key="1">
    <citation type="submission" date="2015-10" db="EMBL/GenBank/DDBJ databases">
        <authorList>
            <person name="Gilbert D.G."/>
        </authorList>
    </citation>
    <scope>NUCLEOTIDE SEQUENCE [LARGE SCALE GENOMIC DNA]</scope>
    <source>
        <strain evidence="1 2">ChDC F311</strain>
    </source>
</reference>
<dbReference type="OrthoDB" id="90755at2"/>
<name>A0A0X3Y1S2_FUSNC</name>
<dbReference type="Proteomes" id="UP000054800">
    <property type="component" value="Unassembled WGS sequence"/>
</dbReference>
<dbReference type="EMBL" id="LMVH01000001">
    <property type="protein sequence ID" value="KUL98983.1"/>
    <property type="molecule type" value="Genomic_DNA"/>
</dbReference>
<evidence type="ECO:0000313" key="2">
    <source>
        <dbReference type="Proteomes" id="UP000054800"/>
    </source>
</evidence>
<accession>A0A0X3Y1S2</accession>
<organism evidence="1 2">
    <name type="scientific">Fusobacterium nucleatum subsp. nucleatum</name>
    <dbReference type="NCBI Taxonomy" id="76856"/>
    <lineage>
        <taxon>Bacteria</taxon>
        <taxon>Fusobacteriati</taxon>
        <taxon>Fusobacteriota</taxon>
        <taxon>Fusobacteriia</taxon>
        <taxon>Fusobacteriales</taxon>
        <taxon>Fusobacteriaceae</taxon>
        <taxon>Fusobacterium</taxon>
    </lineage>
</organism>
<protein>
    <recommendedName>
        <fullName evidence="3">DUF3164 family protein</fullName>
    </recommendedName>
</protein>
<dbReference type="Pfam" id="PF11363">
    <property type="entry name" value="DUF3164"/>
    <property type="match status" value="1"/>
</dbReference>
<sequence>MNLDFKNMTDEQKAALKKQILEEEAQEKAKRKAKVEGYKTLVDETVIKAMEKVKGVSNQITAVKKEVFDDFKSILELKAELYGVKENQQSHTFTTTNGKISITLGYRMLDSFDDTVHAGIEKVKNYIYKTVQDENTHLLEIVNLLLKKDKNGNLKASRVMELEKIAGNINDTELSEGVQIIKEAWKPQKSKTFIEAYYKDENGNKINIPLSMTTVMEDLKNEGDKETSN</sequence>
<dbReference type="AlphaFoldDB" id="A0A0X3Y1S2"/>
<gene>
    <name evidence="1" type="ORF">RO03_05485</name>
</gene>
<dbReference type="InterPro" id="IPR021505">
    <property type="entry name" value="Phage_B3_Orf6"/>
</dbReference>